<gene>
    <name evidence="2" type="ORF">B296_00017561</name>
</gene>
<evidence type="ECO:0000256" key="1">
    <source>
        <dbReference type="SAM" id="MobiDB-lite"/>
    </source>
</evidence>
<protein>
    <submittedName>
        <fullName evidence="2">Uncharacterized protein</fullName>
    </submittedName>
</protein>
<dbReference type="PANTHER" id="PTHR37716:SF1">
    <property type="entry name" value="OS07G0568900 PROTEIN"/>
    <property type="match status" value="1"/>
</dbReference>
<evidence type="ECO:0000313" key="2">
    <source>
        <dbReference type="EMBL" id="RRT76410.1"/>
    </source>
</evidence>
<accession>A0A427AJN8</accession>
<dbReference type="EMBL" id="AMZH03002202">
    <property type="protein sequence ID" value="RRT76410.1"/>
    <property type="molecule type" value="Genomic_DNA"/>
</dbReference>
<name>A0A427AJN8_ENSVE</name>
<dbReference type="PANTHER" id="PTHR37716">
    <property type="entry name" value="OS07G0568900 PROTEIN"/>
    <property type="match status" value="1"/>
</dbReference>
<evidence type="ECO:0000313" key="3">
    <source>
        <dbReference type="Proteomes" id="UP000287651"/>
    </source>
</evidence>
<sequence length="184" mass="20291">MCCVISSNTYAAQSFSRGWAPDQYEPIGQEPRPGISLLAPMLGPRWVPEQPRSASILIAFAARCGRSALMSPSPPLLVHHRAALLASPLNAAFSFNIVGARGPARRRAHRRLFTSISAVGGEETRFEVDRSKAREALQRLDQQLESLAQQEALPKRKRPSPPPLGTPPNFFRSYLYFPFAVSLP</sequence>
<feature type="region of interest" description="Disordered" evidence="1">
    <location>
        <begin position="148"/>
        <end position="167"/>
    </location>
</feature>
<reference evidence="2 3" key="1">
    <citation type="journal article" date="2014" name="Agronomy (Basel)">
        <title>A Draft Genome Sequence for Ensete ventricosum, the Drought-Tolerant Tree Against Hunger.</title>
        <authorList>
            <person name="Harrison J."/>
            <person name="Moore K.A."/>
            <person name="Paszkiewicz K."/>
            <person name="Jones T."/>
            <person name="Grant M."/>
            <person name="Ambacheew D."/>
            <person name="Muzemil S."/>
            <person name="Studholme D.J."/>
        </authorList>
    </citation>
    <scope>NUCLEOTIDE SEQUENCE [LARGE SCALE GENOMIC DNA]</scope>
</reference>
<proteinExistence type="predicted"/>
<dbReference type="AlphaFoldDB" id="A0A427AJN8"/>
<organism evidence="2 3">
    <name type="scientific">Ensete ventricosum</name>
    <name type="common">Abyssinian banana</name>
    <name type="synonym">Musa ensete</name>
    <dbReference type="NCBI Taxonomy" id="4639"/>
    <lineage>
        <taxon>Eukaryota</taxon>
        <taxon>Viridiplantae</taxon>
        <taxon>Streptophyta</taxon>
        <taxon>Embryophyta</taxon>
        <taxon>Tracheophyta</taxon>
        <taxon>Spermatophyta</taxon>
        <taxon>Magnoliopsida</taxon>
        <taxon>Liliopsida</taxon>
        <taxon>Zingiberales</taxon>
        <taxon>Musaceae</taxon>
        <taxon>Ensete</taxon>
    </lineage>
</organism>
<dbReference type="GO" id="GO:0009535">
    <property type="term" value="C:chloroplast thylakoid membrane"/>
    <property type="evidence" value="ECO:0007669"/>
    <property type="project" value="TreeGrafter"/>
</dbReference>
<dbReference type="Proteomes" id="UP000287651">
    <property type="component" value="Unassembled WGS sequence"/>
</dbReference>
<comment type="caution">
    <text evidence="2">The sequence shown here is derived from an EMBL/GenBank/DDBJ whole genome shotgun (WGS) entry which is preliminary data.</text>
</comment>